<comment type="subcellular location">
    <subcellularLocation>
        <location evidence="1">Nucleus</location>
    </subcellularLocation>
</comment>
<dbReference type="InterPro" id="IPR047088">
    <property type="entry name" value="ORC5_C"/>
</dbReference>
<dbReference type="AlphaFoldDB" id="A0AAW0GFG3"/>
<feature type="domain" description="ORC5 lid" evidence="5">
    <location>
        <begin position="235"/>
        <end position="276"/>
    </location>
</feature>
<dbReference type="InterPro" id="IPR048866">
    <property type="entry name" value="ORC5_lid"/>
</dbReference>
<comment type="caution">
    <text evidence="6">The sequence shown here is derived from an EMBL/GenBank/DDBJ whole genome shotgun (WGS) entry which is preliminary data.</text>
</comment>
<evidence type="ECO:0008006" key="8">
    <source>
        <dbReference type="Google" id="ProtNLM"/>
    </source>
</evidence>
<dbReference type="GO" id="GO:0005664">
    <property type="term" value="C:nuclear origin of replication recognition complex"/>
    <property type="evidence" value="ECO:0007669"/>
    <property type="project" value="TreeGrafter"/>
</dbReference>
<feature type="domain" description="Origin recognition complex subunit 5 C-terminal" evidence="4">
    <location>
        <begin position="363"/>
        <end position="515"/>
    </location>
</feature>
<dbReference type="EMBL" id="JASBNA010000005">
    <property type="protein sequence ID" value="KAK7691496.1"/>
    <property type="molecule type" value="Genomic_DNA"/>
</dbReference>
<dbReference type="GO" id="GO:0003688">
    <property type="term" value="F:DNA replication origin binding"/>
    <property type="evidence" value="ECO:0007669"/>
    <property type="project" value="TreeGrafter"/>
</dbReference>
<evidence type="ECO:0000259" key="5">
    <source>
        <dbReference type="Pfam" id="PF21639"/>
    </source>
</evidence>
<reference evidence="6 7" key="1">
    <citation type="submission" date="2022-09" db="EMBL/GenBank/DDBJ databases">
        <authorList>
            <person name="Palmer J.M."/>
        </authorList>
    </citation>
    <scope>NUCLEOTIDE SEQUENCE [LARGE SCALE GENOMIC DNA]</scope>
    <source>
        <strain evidence="6 7">DSM 7382</strain>
    </source>
</reference>
<evidence type="ECO:0000259" key="4">
    <source>
        <dbReference type="Pfam" id="PF14630"/>
    </source>
</evidence>
<dbReference type="PANTHER" id="PTHR12705">
    <property type="entry name" value="ORIGIN RECOGNITION COMPLEX SUBUNIT 5"/>
    <property type="match status" value="1"/>
</dbReference>
<name>A0AAW0GFG3_9APHY</name>
<keyword evidence="2" id="KW-0235">DNA replication</keyword>
<dbReference type="InterPro" id="IPR020796">
    <property type="entry name" value="ORC5"/>
</dbReference>
<accession>A0AAW0GFG3</accession>
<dbReference type="Pfam" id="PF14630">
    <property type="entry name" value="ORC5_C"/>
    <property type="match status" value="1"/>
</dbReference>
<dbReference type="GO" id="GO:0006270">
    <property type="term" value="P:DNA replication initiation"/>
    <property type="evidence" value="ECO:0007669"/>
    <property type="project" value="TreeGrafter"/>
</dbReference>
<evidence type="ECO:0000256" key="1">
    <source>
        <dbReference type="ARBA" id="ARBA00004123"/>
    </source>
</evidence>
<dbReference type="Pfam" id="PF21639">
    <property type="entry name" value="ORC5_lid"/>
    <property type="match status" value="1"/>
</dbReference>
<gene>
    <name evidence="6" type="ORF">QCA50_004895</name>
</gene>
<organism evidence="6 7">
    <name type="scientific">Cerrena zonata</name>
    <dbReference type="NCBI Taxonomy" id="2478898"/>
    <lineage>
        <taxon>Eukaryota</taxon>
        <taxon>Fungi</taxon>
        <taxon>Dikarya</taxon>
        <taxon>Basidiomycota</taxon>
        <taxon>Agaricomycotina</taxon>
        <taxon>Agaricomycetes</taxon>
        <taxon>Polyporales</taxon>
        <taxon>Cerrenaceae</taxon>
        <taxon>Cerrena</taxon>
    </lineage>
</organism>
<dbReference type="PANTHER" id="PTHR12705:SF0">
    <property type="entry name" value="ORIGIN RECOGNITION COMPLEX SUBUNIT 5"/>
    <property type="match status" value="1"/>
</dbReference>
<evidence type="ECO:0000313" key="6">
    <source>
        <dbReference type="EMBL" id="KAK7691496.1"/>
    </source>
</evidence>
<evidence type="ECO:0000313" key="7">
    <source>
        <dbReference type="Proteomes" id="UP001385951"/>
    </source>
</evidence>
<evidence type="ECO:0000256" key="2">
    <source>
        <dbReference type="ARBA" id="ARBA00022705"/>
    </source>
</evidence>
<sequence>MSEYEYLSRQLSNLIAYYPPPFIFIHDPSNLRQCGLAVQSVIQDIREASVVTLSCAILDGISCFTPRLLYDTALNQLADWTPDWESGCSNWAGPSDLGQRFNENFDGFIHGLKSLKTQLAQEKSKENPRTEYRTLLVVQHADRLKENMSDLIVSLTRLAELTQMDITTVFLSNLRWDQMKPSLGASPEPYYIDVAPITKEATLDRLASLYPDSSVPLNNEVISPETYHPELKQLYIHFLDTLYGICSPFTTDPDELAYIAAARWPGFVKPVLDGRRELIDAGHSEEEVGFRVGLEPRLQLTKLFNARITDALHTLYPRHTSALEWAKSNIPSEDILTHVSAKPPAQMKNDPAPQLSDLSQSISRMAKFILVAAFLASTNPAKSDLRMFGRGPDERKRKRRRGGTVRRIGKSGAVKIPQRLLGPIAFPLDRLIAILGVLLEENDADKRPPAPEYTIPGEYTEMEISRVAIYSQVVELTEMDLLHRTSPADRLEISPMFRCGITYNVAQIFATEIGISNIHELMWEPA</sequence>
<evidence type="ECO:0000256" key="3">
    <source>
        <dbReference type="ARBA" id="ARBA00023242"/>
    </source>
</evidence>
<proteinExistence type="predicted"/>
<protein>
    <recommendedName>
        <fullName evidence="8">Origin recognition complex subunit 5</fullName>
    </recommendedName>
</protein>
<keyword evidence="3" id="KW-0539">Nucleus</keyword>
<keyword evidence="7" id="KW-1185">Reference proteome</keyword>
<dbReference type="Proteomes" id="UP001385951">
    <property type="component" value="Unassembled WGS sequence"/>
</dbReference>